<dbReference type="Pfam" id="PF05721">
    <property type="entry name" value="PhyH"/>
    <property type="match status" value="1"/>
</dbReference>
<dbReference type="InParanoid" id="A0A0C3E129"/>
<dbReference type="STRING" id="1036808.A0A0C3E129"/>
<proteinExistence type="predicted"/>
<dbReference type="Gene3D" id="2.60.120.620">
    <property type="entry name" value="q2cbj1_9rhob like domain"/>
    <property type="match status" value="1"/>
</dbReference>
<reference evidence="1 2" key="1">
    <citation type="submission" date="2014-04" db="EMBL/GenBank/DDBJ databases">
        <authorList>
            <consortium name="DOE Joint Genome Institute"/>
            <person name="Kuo A."/>
            <person name="Kohler A."/>
            <person name="Nagy L.G."/>
            <person name="Floudas D."/>
            <person name="Copeland A."/>
            <person name="Barry K.W."/>
            <person name="Cichocki N."/>
            <person name="Veneault-Fourrey C."/>
            <person name="LaButti K."/>
            <person name="Lindquist E.A."/>
            <person name="Lipzen A."/>
            <person name="Lundell T."/>
            <person name="Morin E."/>
            <person name="Murat C."/>
            <person name="Sun H."/>
            <person name="Tunlid A."/>
            <person name="Henrissat B."/>
            <person name="Grigoriev I.V."/>
            <person name="Hibbett D.S."/>
            <person name="Martin F."/>
            <person name="Nordberg H.P."/>
            <person name="Cantor M.N."/>
            <person name="Hua S.X."/>
        </authorList>
    </citation>
    <scope>NUCLEOTIDE SEQUENCE [LARGE SCALE GENOMIC DNA]</scope>
    <source>
        <strain evidence="1 2">Foug A</strain>
    </source>
</reference>
<name>A0A0C3E129_9AGAM</name>
<organism evidence="1 2">
    <name type="scientific">Scleroderma citrinum Foug A</name>
    <dbReference type="NCBI Taxonomy" id="1036808"/>
    <lineage>
        <taxon>Eukaryota</taxon>
        <taxon>Fungi</taxon>
        <taxon>Dikarya</taxon>
        <taxon>Basidiomycota</taxon>
        <taxon>Agaricomycotina</taxon>
        <taxon>Agaricomycetes</taxon>
        <taxon>Agaricomycetidae</taxon>
        <taxon>Boletales</taxon>
        <taxon>Sclerodermatineae</taxon>
        <taxon>Sclerodermataceae</taxon>
        <taxon>Scleroderma</taxon>
    </lineage>
</organism>
<gene>
    <name evidence="1" type="ORF">SCLCIDRAFT_25142</name>
</gene>
<dbReference type="EMBL" id="KN822044">
    <property type="protein sequence ID" value="KIM62209.1"/>
    <property type="molecule type" value="Genomic_DNA"/>
</dbReference>
<dbReference type="HOGENOM" id="CLU_1482827_0_0_1"/>
<reference evidence="2" key="2">
    <citation type="submission" date="2015-01" db="EMBL/GenBank/DDBJ databases">
        <title>Evolutionary Origins and Diversification of the Mycorrhizal Mutualists.</title>
        <authorList>
            <consortium name="DOE Joint Genome Institute"/>
            <consortium name="Mycorrhizal Genomics Consortium"/>
            <person name="Kohler A."/>
            <person name="Kuo A."/>
            <person name="Nagy L.G."/>
            <person name="Floudas D."/>
            <person name="Copeland A."/>
            <person name="Barry K.W."/>
            <person name="Cichocki N."/>
            <person name="Veneault-Fourrey C."/>
            <person name="LaButti K."/>
            <person name="Lindquist E.A."/>
            <person name="Lipzen A."/>
            <person name="Lundell T."/>
            <person name="Morin E."/>
            <person name="Murat C."/>
            <person name="Riley R."/>
            <person name="Ohm R."/>
            <person name="Sun H."/>
            <person name="Tunlid A."/>
            <person name="Henrissat B."/>
            <person name="Grigoriev I.V."/>
            <person name="Hibbett D.S."/>
            <person name="Martin F."/>
        </authorList>
    </citation>
    <scope>NUCLEOTIDE SEQUENCE [LARGE SCALE GENOMIC DNA]</scope>
    <source>
        <strain evidence="2">Foug A</strain>
    </source>
</reference>
<dbReference type="Proteomes" id="UP000053989">
    <property type="component" value="Unassembled WGS sequence"/>
</dbReference>
<dbReference type="AlphaFoldDB" id="A0A0C3E129"/>
<dbReference type="InterPro" id="IPR008775">
    <property type="entry name" value="Phytyl_CoA_dOase-like"/>
</dbReference>
<keyword evidence="2" id="KW-1185">Reference proteome</keyword>
<accession>A0A0C3E129</accession>
<protein>
    <submittedName>
        <fullName evidence="1">Uncharacterized protein</fullName>
    </submittedName>
</protein>
<evidence type="ECO:0000313" key="2">
    <source>
        <dbReference type="Proteomes" id="UP000053989"/>
    </source>
</evidence>
<dbReference type="SUPFAM" id="SSF51197">
    <property type="entry name" value="Clavaminate synthase-like"/>
    <property type="match status" value="1"/>
</dbReference>
<sequence>MVVNIQAPLAEDYPLTQAAIAQYGHILLNNVVPPSEIDELCTVVLQAHQALIDEEENIQKVFRCGMLESLQNYSAVVMCEFTMISPSSGMVKARVHQRHQDGYYWLLDTNKCITLWVPLFDCPLEMGPMSFVSGSHLTRNAEYLEISNASNGFINNMIKEENLTVTPAQHMDAWVGRANETG</sequence>
<evidence type="ECO:0000313" key="1">
    <source>
        <dbReference type="EMBL" id="KIM62209.1"/>
    </source>
</evidence>